<keyword evidence="3" id="KW-1185">Reference proteome</keyword>
<evidence type="ECO:0000256" key="1">
    <source>
        <dbReference type="SAM" id="MobiDB-lite"/>
    </source>
</evidence>
<accession>A0A545SWS9</accession>
<evidence type="ECO:0000313" key="3">
    <source>
        <dbReference type="Proteomes" id="UP000315816"/>
    </source>
</evidence>
<organism evidence="2 3">
    <name type="scientific">Aliiroseovarius halocynthiae</name>
    <dbReference type="NCBI Taxonomy" id="985055"/>
    <lineage>
        <taxon>Bacteria</taxon>
        <taxon>Pseudomonadati</taxon>
        <taxon>Pseudomonadota</taxon>
        <taxon>Alphaproteobacteria</taxon>
        <taxon>Rhodobacterales</taxon>
        <taxon>Paracoccaceae</taxon>
        <taxon>Aliiroseovarius</taxon>
    </lineage>
</organism>
<dbReference type="OrthoDB" id="7658888at2"/>
<feature type="region of interest" description="Disordered" evidence="1">
    <location>
        <begin position="81"/>
        <end position="134"/>
    </location>
</feature>
<feature type="compositionally biased region" description="Polar residues" evidence="1">
    <location>
        <begin position="109"/>
        <end position="118"/>
    </location>
</feature>
<reference evidence="2 3" key="1">
    <citation type="submission" date="2019-06" db="EMBL/GenBank/DDBJ databases">
        <title>A novel species of marine bacteria.</title>
        <authorList>
            <person name="Wang Y."/>
        </authorList>
    </citation>
    <scope>NUCLEOTIDE SEQUENCE [LARGE SCALE GENOMIC DNA]</scope>
    <source>
        <strain evidence="2 3">MA1-10</strain>
    </source>
</reference>
<dbReference type="Proteomes" id="UP000315816">
    <property type="component" value="Unassembled WGS sequence"/>
</dbReference>
<evidence type="ECO:0000313" key="2">
    <source>
        <dbReference type="EMBL" id="TQV69410.1"/>
    </source>
</evidence>
<sequence>MTRYEYQVIPAPRKGKKARGVKGTEARFAYAMQEALNDEAAEGWEYVRTDTLPSEERSGLTGRTTIYQNLLVFRRRVEELSDDVESAADAAPAEAKTPKVEVKDEGDNNAPTLPSATDANEAGDAAPSIERDDR</sequence>
<name>A0A545SWS9_9RHOB</name>
<dbReference type="AlphaFoldDB" id="A0A545SWS9"/>
<feature type="compositionally biased region" description="Basic and acidic residues" evidence="1">
    <location>
        <begin position="96"/>
        <end position="106"/>
    </location>
</feature>
<dbReference type="EMBL" id="VICH01000004">
    <property type="protein sequence ID" value="TQV69410.1"/>
    <property type="molecule type" value="Genomic_DNA"/>
</dbReference>
<protein>
    <submittedName>
        <fullName evidence="2">DUF4177 domain-containing protein</fullName>
    </submittedName>
</protein>
<comment type="caution">
    <text evidence="2">The sequence shown here is derived from an EMBL/GenBank/DDBJ whole genome shotgun (WGS) entry which is preliminary data.</text>
</comment>
<proteinExistence type="predicted"/>
<dbReference type="RefSeq" id="WP_142853158.1">
    <property type="nucleotide sequence ID" value="NZ_FXWW01000001.1"/>
</dbReference>
<gene>
    <name evidence="2" type="ORF">FIL88_07650</name>
</gene>